<evidence type="ECO:0000313" key="5">
    <source>
        <dbReference type="EMBL" id="TWH18801.1"/>
    </source>
</evidence>
<dbReference type="AlphaFoldDB" id="A0A660CD19"/>
<evidence type="ECO:0000256" key="1">
    <source>
        <dbReference type="ARBA" id="ARBA00022679"/>
    </source>
</evidence>
<gene>
    <name evidence="5" type="ORF">JD82_00622</name>
</gene>
<evidence type="ECO:0000313" key="6">
    <source>
        <dbReference type="Proteomes" id="UP000317303"/>
    </source>
</evidence>
<dbReference type="SUPFAM" id="SSF55729">
    <property type="entry name" value="Acyl-CoA N-acyltransferases (Nat)"/>
    <property type="match status" value="1"/>
</dbReference>
<dbReference type="PROSITE" id="PS51186">
    <property type="entry name" value="GNAT"/>
    <property type="match status" value="1"/>
</dbReference>
<dbReference type="Proteomes" id="UP000317303">
    <property type="component" value="Unassembled WGS sequence"/>
</dbReference>
<dbReference type="Gene3D" id="3.40.630.30">
    <property type="match status" value="1"/>
</dbReference>
<organism evidence="5 6">
    <name type="scientific">Prauserella rugosa</name>
    <dbReference type="NCBI Taxonomy" id="43354"/>
    <lineage>
        <taxon>Bacteria</taxon>
        <taxon>Bacillati</taxon>
        <taxon>Actinomycetota</taxon>
        <taxon>Actinomycetes</taxon>
        <taxon>Pseudonocardiales</taxon>
        <taxon>Pseudonocardiaceae</taxon>
        <taxon>Prauserella</taxon>
    </lineage>
</organism>
<accession>A0A660CD19</accession>
<keyword evidence="2" id="KW-0012">Acyltransferase</keyword>
<evidence type="ECO:0000256" key="3">
    <source>
        <dbReference type="ARBA" id="ARBA00038502"/>
    </source>
</evidence>
<dbReference type="Pfam" id="PF13302">
    <property type="entry name" value="Acetyltransf_3"/>
    <property type="match status" value="1"/>
</dbReference>
<dbReference type="PANTHER" id="PTHR43792">
    <property type="entry name" value="GNAT FAMILY, PUTATIVE (AFU_ORTHOLOGUE AFUA_3G00765)-RELATED-RELATED"/>
    <property type="match status" value="1"/>
</dbReference>
<proteinExistence type="inferred from homology"/>
<evidence type="ECO:0000259" key="4">
    <source>
        <dbReference type="PROSITE" id="PS51186"/>
    </source>
</evidence>
<evidence type="ECO:0000256" key="2">
    <source>
        <dbReference type="ARBA" id="ARBA00023315"/>
    </source>
</evidence>
<dbReference type="InterPro" id="IPR051531">
    <property type="entry name" value="N-acetyltransferase"/>
</dbReference>
<reference evidence="5 6" key="1">
    <citation type="submission" date="2019-07" db="EMBL/GenBank/DDBJ databases">
        <title>R&amp;d 2014.</title>
        <authorList>
            <person name="Klenk H.-P."/>
        </authorList>
    </citation>
    <scope>NUCLEOTIDE SEQUENCE [LARGE SCALE GENOMIC DNA]</scope>
    <source>
        <strain evidence="5 6">DSM 43194</strain>
    </source>
</reference>
<dbReference type="PANTHER" id="PTHR43792:SF8">
    <property type="entry name" value="[RIBOSOMAL PROTEIN US5]-ALANINE N-ACETYLTRANSFERASE"/>
    <property type="match status" value="1"/>
</dbReference>
<protein>
    <submittedName>
        <fullName evidence="5">RimJ/RimL family protein N-acetyltransferase</fullName>
    </submittedName>
</protein>
<keyword evidence="6" id="KW-1185">Reference proteome</keyword>
<sequence>MLDADLLPLCHERVRLRPLSFGDAVAFAEGSADPDVRRYGHLPEPEYTPESVRSMIEREVLPGLARGDLAVLAVADIERDEFLGSVVLFDVTDRRAEVGFWVHPAHRGSGVTAAGLALAARFASGSGLSELTARTMPENAASHRVLVAAGFVCRGRGTDTAPSGRTAEVLYFSRPVAGDVAGTP</sequence>
<keyword evidence="1 5" id="KW-0808">Transferase</keyword>
<dbReference type="EMBL" id="VLJV01000001">
    <property type="protein sequence ID" value="TWH18801.1"/>
    <property type="molecule type" value="Genomic_DNA"/>
</dbReference>
<comment type="similarity">
    <text evidence="3">Belongs to the acetyltransferase family. RimJ subfamily.</text>
</comment>
<dbReference type="RefSeq" id="WP_030531924.1">
    <property type="nucleotide sequence ID" value="NZ_JOIJ01000006.1"/>
</dbReference>
<comment type="caution">
    <text evidence="5">The sequence shown here is derived from an EMBL/GenBank/DDBJ whole genome shotgun (WGS) entry which is preliminary data.</text>
</comment>
<dbReference type="GO" id="GO:0016747">
    <property type="term" value="F:acyltransferase activity, transferring groups other than amino-acyl groups"/>
    <property type="evidence" value="ECO:0007669"/>
    <property type="project" value="InterPro"/>
</dbReference>
<dbReference type="InterPro" id="IPR000182">
    <property type="entry name" value="GNAT_dom"/>
</dbReference>
<name>A0A660CD19_9PSEU</name>
<feature type="domain" description="N-acetyltransferase" evidence="4">
    <location>
        <begin position="14"/>
        <end position="177"/>
    </location>
</feature>
<dbReference type="OrthoDB" id="9132139at2"/>
<dbReference type="InterPro" id="IPR016181">
    <property type="entry name" value="Acyl_CoA_acyltransferase"/>
</dbReference>